<accession>A0ABW5P4V6</accession>
<proteinExistence type="predicted"/>
<evidence type="ECO:0000313" key="3">
    <source>
        <dbReference type="Proteomes" id="UP001597475"/>
    </source>
</evidence>
<reference evidence="3" key="1">
    <citation type="journal article" date="2019" name="Int. J. Syst. Evol. Microbiol.">
        <title>The Global Catalogue of Microorganisms (GCM) 10K type strain sequencing project: providing services to taxonomists for standard genome sequencing and annotation.</title>
        <authorList>
            <consortium name="The Broad Institute Genomics Platform"/>
            <consortium name="The Broad Institute Genome Sequencing Center for Infectious Disease"/>
            <person name="Wu L."/>
            <person name="Ma J."/>
        </authorList>
    </citation>
    <scope>NUCLEOTIDE SEQUENCE [LARGE SCALE GENOMIC DNA]</scope>
    <source>
        <strain evidence="3">KCTC 33842</strain>
    </source>
</reference>
<comment type="caution">
    <text evidence="2">The sequence shown here is derived from an EMBL/GenBank/DDBJ whole genome shotgun (WGS) entry which is preliminary data.</text>
</comment>
<sequence length="129" mass="13943">MRKHHLTLLALALTATAAAAATITHLRREREELVADLMRTQDTVFDLHDQVEQLQGQRGASGSRLTGSAEGGVWLYRDGWCAARGPYDDHAQARADAEVAATQYAPDVIHVLGTIATVSAPAAQPVWDE</sequence>
<name>A0ABW5P4V6_9DEIO</name>
<protein>
    <recommendedName>
        <fullName evidence="4">BON domain-containing protein</fullName>
    </recommendedName>
</protein>
<evidence type="ECO:0008006" key="4">
    <source>
        <dbReference type="Google" id="ProtNLM"/>
    </source>
</evidence>
<dbReference type="EMBL" id="JBHUMK010000052">
    <property type="protein sequence ID" value="MFD2610134.1"/>
    <property type="molecule type" value="Genomic_DNA"/>
</dbReference>
<evidence type="ECO:0000313" key="2">
    <source>
        <dbReference type="EMBL" id="MFD2610134.1"/>
    </source>
</evidence>
<keyword evidence="3" id="KW-1185">Reference proteome</keyword>
<organism evidence="2 3">
    <name type="scientific">Deinococcus taklimakanensis</name>
    <dbReference type="NCBI Taxonomy" id="536443"/>
    <lineage>
        <taxon>Bacteria</taxon>
        <taxon>Thermotogati</taxon>
        <taxon>Deinococcota</taxon>
        <taxon>Deinococci</taxon>
        <taxon>Deinococcales</taxon>
        <taxon>Deinococcaceae</taxon>
        <taxon>Deinococcus</taxon>
    </lineage>
</organism>
<feature type="chain" id="PRO_5046715847" description="BON domain-containing protein" evidence="1">
    <location>
        <begin position="21"/>
        <end position="129"/>
    </location>
</feature>
<evidence type="ECO:0000256" key="1">
    <source>
        <dbReference type="SAM" id="SignalP"/>
    </source>
</evidence>
<gene>
    <name evidence="2" type="ORF">ACFSR9_11895</name>
</gene>
<dbReference type="RefSeq" id="WP_386846067.1">
    <property type="nucleotide sequence ID" value="NZ_JBHUMK010000052.1"/>
</dbReference>
<dbReference type="Proteomes" id="UP001597475">
    <property type="component" value="Unassembled WGS sequence"/>
</dbReference>
<feature type="signal peptide" evidence="1">
    <location>
        <begin position="1"/>
        <end position="20"/>
    </location>
</feature>
<keyword evidence="1" id="KW-0732">Signal</keyword>